<evidence type="ECO:0000313" key="1">
    <source>
        <dbReference type="EMBL" id="DBA35455.1"/>
    </source>
</evidence>
<gene>
    <name evidence="1" type="ORF">vir249_00010</name>
</gene>
<dbReference type="GeneID" id="300198891"/>
<name>A0AA87CIE6_9CAUD</name>
<reference evidence="1 2" key="1">
    <citation type="journal article" date="2023" name="Nat. Microbiol.">
        <title>A compendium of viruses from methanogenic archaea reveals their diversity and adaptations to the gut environment.</title>
        <authorList>
            <person name="Medvedeva S."/>
            <person name="Borrel G."/>
            <person name="Krupovic M."/>
            <person name="Gribaldo S."/>
        </authorList>
    </citation>
    <scope>NUCLEOTIDE SEQUENCE [LARGE SCALE GENOMIC DNA]</scope>
</reference>
<dbReference type="RefSeq" id="YP_013605235.1">
    <property type="nucleotide sequence ID" value="NC_133254.1"/>
</dbReference>
<evidence type="ECO:0000313" key="2">
    <source>
        <dbReference type="Proteomes" id="UP001303695"/>
    </source>
</evidence>
<dbReference type="EMBL" id="BK063678">
    <property type="protein sequence ID" value="DBA35455.1"/>
    <property type="molecule type" value="Genomic_DNA"/>
</dbReference>
<keyword evidence="2" id="KW-1185">Reference proteome</keyword>
<sequence length="242" mass="28115">MVQEIQSTDEFYLDDYLPLDFAPNDAYDSDEQFVILMCLLLLKEYYEEYSKTPLEDLINTIEKDMEELNTKLSTEGMDYIKQAVDKTFSSELDSYKIPENTISPNYNELVILAGFQALVNQLRDDLKAKALYYAENLGKTPFDLKPNFRRAIKRINDVVGTGLVNAKEKSHREVSKFVYGENALFYWVCKMDAKTCAWCRSQARSEPRPIDEWELDHPYGRCTLKPIKEEFSSDYKLLVGIV</sequence>
<dbReference type="Proteomes" id="UP001303695">
    <property type="component" value="Segment"/>
</dbReference>
<accession>A0AA87CIE6</accession>
<proteinExistence type="predicted"/>
<protein>
    <submittedName>
        <fullName evidence="1">Head morphogenesis protein</fullName>
    </submittedName>
</protein>
<organism evidence="1 2">
    <name type="scientific">Caudoviricetes sp. vir249</name>
    <dbReference type="NCBI Taxonomy" id="3068355"/>
    <lineage>
        <taxon>Viruses</taxon>
        <taxon>Duplodnaviria</taxon>
        <taxon>Heunggongvirae</taxon>
        <taxon>Uroviricota</taxon>
        <taxon>Caudoviricetes</taxon>
    </lineage>
</organism>